<proteinExistence type="predicted"/>
<comment type="caution">
    <text evidence="1">The sequence shown here is derived from an EMBL/GenBank/DDBJ whole genome shotgun (WGS) entry which is preliminary data.</text>
</comment>
<name>A0ACB8EBB2_9SAUR</name>
<evidence type="ECO:0000313" key="1">
    <source>
        <dbReference type="EMBL" id="KAH7989651.1"/>
    </source>
</evidence>
<gene>
    <name evidence="1" type="ORF">K3G42_012207</name>
</gene>
<organism evidence="1 2">
    <name type="scientific">Sphaerodactylus townsendi</name>
    <dbReference type="NCBI Taxonomy" id="933632"/>
    <lineage>
        <taxon>Eukaryota</taxon>
        <taxon>Metazoa</taxon>
        <taxon>Chordata</taxon>
        <taxon>Craniata</taxon>
        <taxon>Vertebrata</taxon>
        <taxon>Euteleostomi</taxon>
        <taxon>Lepidosauria</taxon>
        <taxon>Squamata</taxon>
        <taxon>Bifurcata</taxon>
        <taxon>Gekkota</taxon>
        <taxon>Sphaerodactylidae</taxon>
        <taxon>Sphaerodactylus</taxon>
    </lineage>
</organism>
<keyword evidence="2" id="KW-1185">Reference proteome</keyword>
<accession>A0ACB8EBB2</accession>
<evidence type="ECO:0000313" key="2">
    <source>
        <dbReference type="Proteomes" id="UP000827872"/>
    </source>
</evidence>
<reference evidence="1" key="1">
    <citation type="submission" date="2021-08" db="EMBL/GenBank/DDBJ databases">
        <title>The first chromosome-level gecko genome reveals the dynamic sex chromosomes of Neotropical dwarf geckos (Sphaerodactylidae: Sphaerodactylus).</title>
        <authorList>
            <person name="Pinto B.J."/>
            <person name="Keating S.E."/>
            <person name="Gamble T."/>
        </authorList>
    </citation>
    <scope>NUCLEOTIDE SEQUENCE</scope>
    <source>
        <strain evidence="1">TG3544</strain>
    </source>
</reference>
<protein>
    <submittedName>
        <fullName evidence="1">Uncharacterized protein</fullName>
    </submittedName>
</protein>
<sequence length="180" mass="21021">MLWELLVGAVITERQKGERMEPRSTKPKCARRTLFGPVDPSQLQQDFQRMLCTSMEKARQKWNFDFLREVPAEGRLQWEELQEQEVPAFYRTCVVGGARKPLQPVNWTVPQEAQAHHTVKLVENALPFKKTEGGKSQAKKKRRQMCLTDYYATKKRVRMEMQTPEKKLPSRMQRGGMSLI</sequence>
<dbReference type="EMBL" id="CM037627">
    <property type="protein sequence ID" value="KAH7989651.1"/>
    <property type="molecule type" value="Genomic_DNA"/>
</dbReference>
<dbReference type="Proteomes" id="UP000827872">
    <property type="component" value="Linkage Group LG14"/>
</dbReference>